<dbReference type="PANTHER" id="PTHR11941">
    <property type="entry name" value="ENOYL-COA HYDRATASE-RELATED"/>
    <property type="match status" value="1"/>
</dbReference>
<dbReference type="GO" id="GO:0003824">
    <property type="term" value="F:catalytic activity"/>
    <property type="evidence" value="ECO:0007669"/>
    <property type="project" value="UniProtKB-ARBA"/>
</dbReference>
<protein>
    <submittedName>
        <fullName evidence="1">Enoyl-CoA hydratase/carnithine racemase</fullName>
    </submittedName>
</protein>
<dbReference type="PANTHER" id="PTHR11941:SF54">
    <property type="entry name" value="ENOYL-COA HYDRATASE, MITOCHONDRIAL"/>
    <property type="match status" value="1"/>
</dbReference>
<gene>
    <name evidence="1" type="ORF">C8P66_12057</name>
</gene>
<organism evidence="1 2">
    <name type="scientific">Humitalea rosea</name>
    <dbReference type="NCBI Taxonomy" id="990373"/>
    <lineage>
        <taxon>Bacteria</taxon>
        <taxon>Pseudomonadati</taxon>
        <taxon>Pseudomonadota</taxon>
        <taxon>Alphaproteobacteria</taxon>
        <taxon>Acetobacterales</taxon>
        <taxon>Roseomonadaceae</taxon>
        <taxon>Humitalea</taxon>
    </lineage>
</organism>
<dbReference type="Pfam" id="PF00378">
    <property type="entry name" value="ECH_1"/>
    <property type="match status" value="1"/>
</dbReference>
<dbReference type="Proteomes" id="UP000249688">
    <property type="component" value="Unassembled WGS sequence"/>
</dbReference>
<dbReference type="InterPro" id="IPR001753">
    <property type="entry name" value="Enoyl-CoA_hydra/iso"/>
</dbReference>
<evidence type="ECO:0000313" key="1">
    <source>
        <dbReference type="EMBL" id="PZW41866.1"/>
    </source>
</evidence>
<reference evidence="1 2" key="1">
    <citation type="submission" date="2018-06" db="EMBL/GenBank/DDBJ databases">
        <title>Genomic Encyclopedia of Archaeal and Bacterial Type Strains, Phase II (KMG-II): from individual species to whole genera.</title>
        <authorList>
            <person name="Goeker M."/>
        </authorList>
    </citation>
    <scope>NUCLEOTIDE SEQUENCE [LARGE SCALE GENOMIC DNA]</scope>
    <source>
        <strain evidence="1 2">DSM 24525</strain>
    </source>
</reference>
<dbReference type="AlphaFoldDB" id="A0A2W7I4R7"/>
<dbReference type="OrthoDB" id="7957667at2"/>
<dbReference type="SUPFAM" id="SSF52096">
    <property type="entry name" value="ClpP/crotonase"/>
    <property type="match status" value="1"/>
</dbReference>
<name>A0A2W7I4R7_9PROT</name>
<dbReference type="CDD" id="cd06558">
    <property type="entry name" value="crotonase-like"/>
    <property type="match status" value="1"/>
</dbReference>
<dbReference type="GO" id="GO:0006635">
    <property type="term" value="P:fatty acid beta-oxidation"/>
    <property type="evidence" value="ECO:0007669"/>
    <property type="project" value="TreeGrafter"/>
</dbReference>
<dbReference type="EMBL" id="QKYU01000020">
    <property type="protein sequence ID" value="PZW41866.1"/>
    <property type="molecule type" value="Genomic_DNA"/>
</dbReference>
<dbReference type="InterPro" id="IPR029045">
    <property type="entry name" value="ClpP/crotonase-like_dom_sf"/>
</dbReference>
<evidence type="ECO:0000313" key="2">
    <source>
        <dbReference type="Proteomes" id="UP000249688"/>
    </source>
</evidence>
<sequence length="247" mass="25302">MTDPSVLLSRSEGVLTLTLHNPGARNALTDTMVAAVIAALKNATTDLATRAVVLAGTPPGFCAGQDRAVLRGLTVGNVGAWVERLGGLYDAFRACPLPVVAAIGGAAAGAGLQMALCCDRRIASPAARLLQPEILAGLASIMGPTLIGMHVGLGITQRLALACETLDAETARDLRLLDELVPAEVLLPQAEAAARKMATADPTAFHLTKAWLREQTEPAFRAAIARGLTAQAEAVASGAISRALGSA</sequence>
<accession>A0A2W7I4R7</accession>
<dbReference type="RefSeq" id="WP_111399442.1">
    <property type="nucleotide sequence ID" value="NZ_QKYU01000020.1"/>
</dbReference>
<keyword evidence="2" id="KW-1185">Reference proteome</keyword>
<dbReference type="Gene3D" id="3.90.226.10">
    <property type="entry name" value="2-enoyl-CoA Hydratase, Chain A, domain 1"/>
    <property type="match status" value="1"/>
</dbReference>
<comment type="caution">
    <text evidence="1">The sequence shown here is derived from an EMBL/GenBank/DDBJ whole genome shotgun (WGS) entry which is preliminary data.</text>
</comment>
<proteinExistence type="predicted"/>